<evidence type="ECO:0000256" key="3">
    <source>
        <dbReference type="ARBA" id="ARBA00022737"/>
    </source>
</evidence>
<evidence type="ECO:0000259" key="9">
    <source>
        <dbReference type="PROSITE" id="PS50948"/>
    </source>
</evidence>
<keyword evidence="4 6" id="KW-1015">Disulfide bond</keyword>
<dbReference type="CDD" id="cd00054">
    <property type="entry name" value="EGF_CA"/>
    <property type="match status" value="1"/>
</dbReference>
<dbReference type="Proteomes" id="UP001159428">
    <property type="component" value="Unassembled WGS sequence"/>
</dbReference>
<dbReference type="SMART" id="SM00181">
    <property type="entry name" value="EGF"/>
    <property type="match status" value="1"/>
</dbReference>
<reference evidence="10 11" key="1">
    <citation type="submission" date="2022-05" db="EMBL/GenBank/DDBJ databases">
        <authorList>
            <consortium name="Genoscope - CEA"/>
            <person name="William W."/>
        </authorList>
    </citation>
    <scope>NUCLEOTIDE SEQUENCE [LARGE SCALE GENOMIC DNA]</scope>
</reference>
<keyword evidence="3" id="KW-0677">Repeat</keyword>
<evidence type="ECO:0008006" key="12">
    <source>
        <dbReference type="Google" id="ProtNLM"/>
    </source>
</evidence>
<evidence type="ECO:0000259" key="8">
    <source>
        <dbReference type="PROSITE" id="PS50026"/>
    </source>
</evidence>
<dbReference type="FunFam" id="2.10.25.10:FF:000173">
    <property type="entry name" value="Neurogenic locus notch protein 2"/>
    <property type="match status" value="1"/>
</dbReference>
<dbReference type="SUPFAM" id="SSF57196">
    <property type="entry name" value="EGF/Laminin"/>
    <property type="match status" value="1"/>
</dbReference>
<feature type="non-terminal residue" evidence="10">
    <location>
        <position position="260"/>
    </location>
</feature>
<keyword evidence="7" id="KW-1133">Transmembrane helix</keyword>
<organism evidence="10 11">
    <name type="scientific">Pocillopora meandrina</name>
    <dbReference type="NCBI Taxonomy" id="46732"/>
    <lineage>
        <taxon>Eukaryota</taxon>
        <taxon>Metazoa</taxon>
        <taxon>Cnidaria</taxon>
        <taxon>Anthozoa</taxon>
        <taxon>Hexacorallia</taxon>
        <taxon>Scleractinia</taxon>
        <taxon>Astrocoeniina</taxon>
        <taxon>Pocilloporidae</taxon>
        <taxon>Pocillopora</taxon>
    </lineage>
</organism>
<dbReference type="InterPro" id="IPR000742">
    <property type="entry name" value="EGF"/>
</dbReference>
<dbReference type="Gene3D" id="2.10.25.10">
    <property type="entry name" value="Laminin"/>
    <property type="match status" value="1"/>
</dbReference>
<dbReference type="EMBL" id="CALNXJ010000119">
    <property type="protein sequence ID" value="CAH3165567.1"/>
    <property type="molecule type" value="Genomic_DNA"/>
</dbReference>
<gene>
    <name evidence="10" type="ORF">PMEA_00003553</name>
</gene>
<keyword evidence="11" id="KW-1185">Reference proteome</keyword>
<dbReference type="PROSITE" id="PS01186">
    <property type="entry name" value="EGF_2"/>
    <property type="match status" value="1"/>
</dbReference>
<feature type="domain" description="Apple" evidence="9">
    <location>
        <begin position="131"/>
        <end position="225"/>
    </location>
</feature>
<keyword evidence="1 6" id="KW-0245">EGF-like domain</keyword>
<comment type="caution">
    <text evidence="10">The sequence shown here is derived from an EMBL/GenBank/DDBJ whole genome shotgun (WGS) entry which is preliminary data.</text>
</comment>
<evidence type="ECO:0000256" key="6">
    <source>
        <dbReference type="PROSITE-ProRule" id="PRU00076"/>
    </source>
</evidence>
<keyword evidence="7" id="KW-0472">Membrane</keyword>
<accession>A0AAU9Y2M3</accession>
<evidence type="ECO:0000256" key="7">
    <source>
        <dbReference type="SAM" id="Phobius"/>
    </source>
</evidence>
<comment type="caution">
    <text evidence="6">Lacks conserved residue(s) required for the propagation of feature annotation.</text>
</comment>
<evidence type="ECO:0000256" key="4">
    <source>
        <dbReference type="ARBA" id="ARBA00023157"/>
    </source>
</evidence>
<keyword evidence="5" id="KW-0325">Glycoprotein</keyword>
<dbReference type="PROSITE" id="PS00022">
    <property type="entry name" value="EGF_1"/>
    <property type="match status" value="1"/>
</dbReference>
<dbReference type="PROSITE" id="PS50948">
    <property type="entry name" value="PAN"/>
    <property type="match status" value="1"/>
</dbReference>
<dbReference type="Pfam" id="PF00008">
    <property type="entry name" value="EGF"/>
    <property type="match status" value="1"/>
</dbReference>
<evidence type="ECO:0000256" key="2">
    <source>
        <dbReference type="ARBA" id="ARBA00022729"/>
    </source>
</evidence>
<name>A0AAU9Y2M3_9CNID</name>
<dbReference type="AlphaFoldDB" id="A0AAU9Y2M3"/>
<keyword evidence="2" id="KW-0732">Signal</keyword>
<dbReference type="PROSITE" id="PS50026">
    <property type="entry name" value="EGF_3"/>
    <property type="match status" value="1"/>
</dbReference>
<evidence type="ECO:0000256" key="5">
    <source>
        <dbReference type="ARBA" id="ARBA00023180"/>
    </source>
</evidence>
<keyword evidence="7" id="KW-0812">Transmembrane</keyword>
<evidence type="ECO:0000256" key="1">
    <source>
        <dbReference type="ARBA" id="ARBA00022536"/>
    </source>
</evidence>
<dbReference type="InterPro" id="IPR003609">
    <property type="entry name" value="Pan_app"/>
</dbReference>
<feature type="disulfide bond" evidence="6">
    <location>
        <begin position="230"/>
        <end position="247"/>
    </location>
</feature>
<protein>
    <recommendedName>
        <fullName evidence="12">EGF-like domain-containing protein</fullName>
    </recommendedName>
</protein>
<sequence>MKFLQERTAMDLVVLNIISILALMFFPMKTKGKKFLFFFYTSPQLNHVSRSILCSDSVHSIDNRFFNSAKVPHHLILHAGGVFLPLKISGGYFSPEIMQQNNCVILQVCVSQVMKHFGKLRKTSRTKSCICIERNAHTGVAFARFKAHKLSHLNITALGADYVHSSKACGLACINTPSCFSFNLAAVVDMNSKILCELLPSDIHNNSDKLVANHLFHHFSIWSPCLNRPCQNKGTCRSNYESNSHVCVCTEGYTGSNCEA</sequence>
<feature type="transmembrane region" description="Helical" evidence="7">
    <location>
        <begin position="12"/>
        <end position="28"/>
    </location>
</feature>
<proteinExistence type="predicted"/>
<evidence type="ECO:0000313" key="11">
    <source>
        <dbReference type="Proteomes" id="UP001159428"/>
    </source>
</evidence>
<feature type="domain" description="EGF-like" evidence="8">
    <location>
        <begin position="221"/>
        <end position="259"/>
    </location>
</feature>
<evidence type="ECO:0000313" key="10">
    <source>
        <dbReference type="EMBL" id="CAH3165567.1"/>
    </source>
</evidence>
<feature type="disulfide bond" evidence="6">
    <location>
        <begin position="249"/>
        <end position="258"/>
    </location>
</feature>